<gene>
    <name evidence="6" type="ORF">O9570_13205</name>
</gene>
<dbReference type="GO" id="GO:0048029">
    <property type="term" value="F:monosaccharide binding"/>
    <property type="evidence" value="ECO:0007669"/>
    <property type="project" value="TreeGrafter"/>
</dbReference>
<dbReference type="PROSITE" id="PS51463">
    <property type="entry name" value="P_GLUCOSE_ISOMERASE_3"/>
    <property type="match status" value="1"/>
</dbReference>
<dbReference type="PANTHER" id="PTHR11469:SF1">
    <property type="entry name" value="GLUCOSE-6-PHOSPHATE ISOMERASE"/>
    <property type="match status" value="1"/>
</dbReference>
<dbReference type="GO" id="GO:0006096">
    <property type="term" value="P:glycolytic process"/>
    <property type="evidence" value="ECO:0007669"/>
    <property type="project" value="UniProtKB-KW"/>
</dbReference>
<evidence type="ECO:0000256" key="5">
    <source>
        <dbReference type="SAM" id="MobiDB-lite"/>
    </source>
</evidence>
<comment type="pathway">
    <text evidence="4">Carbohydrate degradation; glycolysis; D-glyceraldehyde 3-phosphate and glycerone phosphate from D-glucose: step 2/4.</text>
</comment>
<dbReference type="RefSeq" id="WP_054437060.1">
    <property type="nucleotide sequence ID" value="NZ_CYTI01000001.1"/>
</dbReference>
<comment type="caution">
    <text evidence="6">The sequence shown here is derived from an EMBL/GenBank/DDBJ whole genome shotgun (WGS) entry which is preliminary data.</text>
</comment>
<organism evidence="6 7">
    <name type="scientific">Alcaligenes xylosoxydans xylosoxydans</name>
    <name type="common">Achromobacter xylosoxidans</name>
    <dbReference type="NCBI Taxonomy" id="85698"/>
    <lineage>
        <taxon>Bacteria</taxon>
        <taxon>Pseudomonadati</taxon>
        <taxon>Pseudomonadota</taxon>
        <taxon>Betaproteobacteria</taxon>
        <taxon>Burkholderiales</taxon>
        <taxon>Alcaligenaceae</taxon>
        <taxon>Achromobacter</taxon>
    </lineage>
</organism>
<dbReference type="GO" id="GO:0005829">
    <property type="term" value="C:cytosol"/>
    <property type="evidence" value="ECO:0007669"/>
    <property type="project" value="TreeGrafter"/>
</dbReference>
<dbReference type="EC" id="5.3.1.9" evidence="4"/>
<feature type="region of interest" description="Disordered" evidence="5">
    <location>
        <begin position="610"/>
        <end position="641"/>
    </location>
</feature>
<comment type="catalytic activity">
    <reaction evidence="4">
        <text>alpha-D-glucose 6-phosphate = beta-D-fructose 6-phosphate</text>
        <dbReference type="Rhea" id="RHEA:11816"/>
        <dbReference type="ChEBI" id="CHEBI:57634"/>
        <dbReference type="ChEBI" id="CHEBI:58225"/>
        <dbReference type="EC" id="5.3.1.9"/>
    </reaction>
</comment>
<comment type="similarity">
    <text evidence="4">Belongs to the GPI family.</text>
</comment>
<protein>
    <recommendedName>
        <fullName evidence="4">Glucose-6-phosphate isomerase</fullName>
        <ecNumber evidence="4">5.3.1.9</ecNumber>
    </recommendedName>
</protein>
<evidence type="ECO:0000256" key="2">
    <source>
        <dbReference type="ARBA" id="ARBA00023152"/>
    </source>
</evidence>
<dbReference type="SUPFAM" id="SSF53697">
    <property type="entry name" value="SIS domain"/>
    <property type="match status" value="1"/>
</dbReference>
<accession>A0A9W5AB77</accession>
<keyword evidence="1 4" id="KW-0312">Gluconeogenesis</keyword>
<sequence>MDMYVPSSFSPAIRGRRLRLPADAAHPPAAGRRPRTALNGFASALPPALAERLDQRLALAHREAWVQRLWARDATLWTGADEDQWLGWLRPGAGPARPARLAAICRRLCVAGHADAVLLGMGGATLGAEALAHILGVAAGGLRLHVLDSTDVAQILALEARLDLTRTLFVVASKSGTTLESGMLAAYFQQRVAALLGRREAGRRFVAITDPGTPLQARALRDGYAAVFEGEPTVGGRNSVLSPFGLVAAALLGHDPAALLRAMQPMLRACSAQVALHRNPGLVLGALLGEAALAGHDKVTLLADAGLRSLGCWLEQLLAESTGKDGKGLIPVADEPRCQPAAYRRDRLFVHLASAQAPDAALAAHASELAAAGHPVLTCTSGAGLAIGQEFFRWQVATAVAAAVLGVNPFDQPDVEASKARTRALAGGGAVAAQADEPLLVEGALAFHGKTVPATATAASAAALLAAHAAPAWAGGYMALLAYLPRGPACERWLASARDCIGRGTGVATLGGFGPRYLHSCGQLHKGGTACGRFLFITADAPRELAAPGYPAGFGATQAAQALGDMEELMARGRPCLRVHIQGDLDAGLAQLDKLLRRALAPAALPPPLAPGAAQAEARARHAQSHTAPMPGAATAIGEIP</sequence>
<dbReference type="GO" id="GO:0004347">
    <property type="term" value="F:glucose-6-phosphate isomerase activity"/>
    <property type="evidence" value="ECO:0007669"/>
    <property type="project" value="UniProtKB-EC"/>
</dbReference>
<dbReference type="Pfam" id="PF00342">
    <property type="entry name" value="PGI"/>
    <property type="match status" value="1"/>
</dbReference>
<evidence type="ECO:0000256" key="3">
    <source>
        <dbReference type="ARBA" id="ARBA00023235"/>
    </source>
</evidence>
<dbReference type="PRINTS" id="PR00662">
    <property type="entry name" value="G6PISOMERASE"/>
</dbReference>
<name>A0A9W5AB77_ALCXX</name>
<reference evidence="6" key="1">
    <citation type="submission" date="2022-12" db="EMBL/GenBank/DDBJ databases">
        <authorList>
            <person name="Voronina O.L."/>
            <person name="Kunda M.S."/>
            <person name="Ryzhova N."/>
            <person name="Aksenova E.I."/>
        </authorList>
    </citation>
    <scope>NUCLEOTIDE SEQUENCE</scope>
    <source>
        <strain evidence="6">SCCH136:Ach223948</strain>
    </source>
</reference>
<dbReference type="GO" id="GO:0006094">
    <property type="term" value="P:gluconeogenesis"/>
    <property type="evidence" value="ECO:0007669"/>
    <property type="project" value="UniProtKB-KW"/>
</dbReference>
<evidence type="ECO:0000313" key="7">
    <source>
        <dbReference type="Proteomes" id="UP001141992"/>
    </source>
</evidence>
<proteinExistence type="inferred from homology"/>
<keyword evidence="3 4" id="KW-0413">Isomerase</keyword>
<dbReference type="EMBL" id="JAPZVI010000008">
    <property type="protein sequence ID" value="MCZ8402407.1"/>
    <property type="molecule type" value="Genomic_DNA"/>
</dbReference>
<dbReference type="GO" id="GO:0097367">
    <property type="term" value="F:carbohydrate derivative binding"/>
    <property type="evidence" value="ECO:0007669"/>
    <property type="project" value="InterPro"/>
</dbReference>
<dbReference type="PANTHER" id="PTHR11469">
    <property type="entry name" value="GLUCOSE-6-PHOSPHATE ISOMERASE"/>
    <property type="match status" value="1"/>
</dbReference>
<evidence type="ECO:0000256" key="4">
    <source>
        <dbReference type="RuleBase" id="RU000612"/>
    </source>
</evidence>
<keyword evidence="2 4" id="KW-0324">Glycolysis</keyword>
<dbReference type="InterPro" id="IPR001672">
    <property type="entry name" value="G6P_Isomerase"/>
</dbReference>
<dbReference type="Proteomes" id="UP001141992">
    <property type="component" value="Unassembled WGS sequence"/>
</dbReference>
<dbReference type="GO" id="GO:0051156">
    <property type="term" value="P:glucose 6-phosphate metabolic process"/>
    <property type="evidence" value="ECO:0007669"/>
    <property type="project" value="TreeGrafter"/>
</dbReference>
<evidence type="ECO:0000256" key="1">
    <source>
        <dbReference type="ARBA" id="ARBA00022432"/>
    </source>
</evidence>
<evidence type="ECO:0000313" key="6">
    <source>
        <dbReference type="EMBL" id="MCZ8402407.1"/>
    </source>
</evidence>
<dbReference type="InterPro" id="IPR046348">
    <property type="entry name" value="SIS_dom_sf"/>
</dbReference>
<dbReference type="Gene3D" id="3.40.50.10490">
    <property type="entry name" value="Glucose-6-phosphate isomerase like protein, domain 1"/>
    <property type="match status" value="3"/>
</dbReference>
<dbReference type="AlphaFoldDB" id="A0A9W5AB77"/>